<dbReference type="Pfam" id="PF00781">
    <property type="entry name" value="DAGK_cat"/>
    <property type="match status" value="1"/>
</dbReference>
<evidence type="ECO:0000256" key="8">
    <source>
        <dbReference type="SAM" id="MobiDB-lite"/>
    </source>
</evidence>
<keyword evidence="3" id="KW-0547">Nucleotide-binding</keyword>
<dbReference type="PROSITE" id="PS50146">
    <property type="entry name" value="DAGK"/>
    <property type="match status" value="1"/>
</dbReference>
<evidence type="ECO:0000256" key="6">
    <source>
        <dbReference type="ARBA" id="ARBA00023136"/>
    </source>
</evidence>
<keyword evidence="5" id="KW-0067">ATP-binding</keyword>
<keyword evidence="4" id="KW-0418">Kinase</keyword>
<reference evidence="10" key="1">
    <citation type="submission" date="2023-03" db="EMBL/GenBank/DDBJ databases">
        <title>Electrophorus voltai genome.</title>
        <authorList>
            <person name="Bian C."/>
        </authorList>
    </citation>
    <scope>NUCLEOTIDE SEQUENCE</scope>
    <source>
        <strain evidence="10">CB-2022</strain>
        <tissue evidence="10">Muscle</tissue>
    </source>
</reference>
<dbReference type="InterPro" id="IPR001206">
    <property type="entry name" value="Diacylglycerol_kinase_cat_dom"/>
</dbReference>
<feature type="region of interest" description="Disordered" evidence="8">
    <location>
        <begin position="16"/>
        <end position="39"/>
    </location>
</feature>
<dbReference type="Gene3D" id="2.60.200.40">
    <property type="match status" value="1"/>
</dbReference>
<dbReference type="SMART" id="SM00046">
    <property type="entry name" value="DAGKc"/>
    <property type="match status" value="1"/>
</dbReference>
<evidence type="ECO:0000256" key="1">
    <source>
        <dbReference type="ARBA" id="ARBA00004308"/>
    </source>
</evidence>
<evidence type="ECO:0000256" key="7">
    <source>
        <dbReference type="ARBA" id="ARBA00044037"/>
    </source>
</evidence>
<dbReference type="InterPro" id="IPR050187">
    <property type="entry name" value="Lipid_Phosphate_FormReg"/>
</dbReference>
<comment type="caution">
    <text evidence="10">The sequence shown here is derived from an EMBL/GenBank/DDBJ whole genome shotgun (WGS) entry which is preliminary data.</text>
</comment>
<dbReference type="EC" id="2.7.1.91" evidence="7"/>
<protein>
    <recommendedName>
        <fullName evidence="7">sphingosine kinase</fullName>
        <ecNumber evidence="7">2.7.1.91</ecNumber>
    </recommendedName>
</protein>
<evidence type="ECO:0000259" key="9">
    <source>
        <dbReference type="PROSITE" id="PS50146"/>
    </source>
</evidence>
<dbReference type="Proteomes" id="UP001239994">
    <property type="component" value="Unassembled WGS sequence"/>
</dbReference>
<dbReference type="GO" id="GO:0046512">
    <property type="term" value="P:sphingosine biosynthetic process"/>
    <property type="evidence" value="ECO:0007669"/>
    <property type="project" value="TreeGrafter"/>
</dbReference>
<evidence type="ECO:0000256" key="5">
    <source>
        <dbReference type="ARBA" id="ARBA00022840"/>
    </source>
</evidence>
<sequence>MPTYVWLWLPGSEQKATGRTQELSERHGRDTKRERDMQGDRQRELALWRQAQYCRRADLRLPLAQNQFPTNPVSGAASGQVARAGRMMVLVNPLSGRGQAMSLYAGPVQRLLTDAAVPHALIVTEHQNHARELVRSADLSECSALVILSGDGLLFEVINGLMEREDWEQAILTPLAILPGGSGNALAASVHYYTQADPVWGVELLLSCGFLLCKGLVRPLDVLSLRLSSGLRLFSFLSIAWGFIADVDIESERYRYMGAVRFMVGALIRLASFRTYQGRLAFLPAPGDSPTLGDSSALYLPRPHPEEHGPPDDLLAPLGEPVPADWTVVEEQDFVLVLATSHSHLAEDLVAAPSAGPADGHIHLLYVRAGVSRVALLKLFVAMEKGTHLACECPHLVYRRVRALRLEPATSPGVITVDGEQAEYGPLQAQVHRGYARLISG</sequence>
<dbReference type="GO" id="GO:0016020">
    <property type="term" value="C:membrane"/>
    <property type="evidence" value="ECO:0007669"/>
    <property type="project" value="TreeGrafter"/>
</dbReference>
<dbReference type="GO" id="GO:0043066">
    <property type="term" value="P:negative regulation of apoptotic process"/>
    <property type="evidence" value="ECO:0007669"/>
    <property type="project" value="TreeGrafter"/>
</dbReference>
<dbReference type="GO" id="GO:0012505">
    <property type="term" value="C:endomembrane system"/>
    <property type="evidence" value="ECO:0007669"/>
    <property type="project" value="UniProtKB-SubCell"/>
</dbReference>
<dbReference type="InterPro" id="IPR017438">
    <property type="entry name" value="ATP-NAD_kinase_N"/>
</dbReference>
<dbReference type="EMBL" id="JAROKS010000026">
    <property type="protein sequence ID" value="KAK1784790.1"/>
    <property type="molecule type" value="Genomic_DNA"/>
</dbReference>
<dbReference type="Pfam" id="PF19279">
    <property type="entry name" value="YegS_C"/>
    <property type="match status" value="1"/>
</dbReference>
<dbReference type="GO" id="GO:0008481">
    <property type="term" value="F:sphingosine kinase activity"/>
    <property type="evidence" value="ECO:0007669"/>
    <property type="project" value="UniProtKB-EC"/>
</dbReference>
<evidence type="ECO:0000313" key="11">
    <source>
        <dbReference type="Proteomes" id="UP001239994"/>
    </source>
</evidence>
<dbReference type="GO" id="GO:0005737">
    <property type="term" value="C:cytoplasm"/>
    <property type="evidence" value="ECO:0007669"/>
    <property type="project" value="TreeGrafter"/>
</dbReference>
<keyword evidence="6" id="KW-0472">Membrane</keyword>
<dbReference type="AlphaFoldDB" id="A0AAD8YS39"/>
<comment type="subcellular location">
    <subcellularLocation>
        <location evidence="1">Endomembrane system</location>
    </subcellularLocation>
</comment>
<evidence type="ECO:0000256" key="3">
    <source>
        <dbReference type="ARBA" id="ARBA00022741"/>
    </source>
</evidence>
<feature type="compositionally biased region" description="Basic and acidic residues" evidence="8">
    <location>
        <begin position="22"/>
        <end position="39"/>
    </location>
</feature>
<organism evidence="10 11">
    <name type="scientific">Electrophorus voltai</name>
    <dbReference type="NCBI Taxonomy" id="2609070"/>
    <lineage>
        <taxon>Eukaryota</taxon>
        <taxon>Metazoa</taxon>
        <taxon>Chordata</taxon>
        <taxon>Craniata</taxon>
        <taxon>Vertebrata</taxon>
        <taxon>Euteleostomi</taxon>
        <taxon>Actinopterygii</taxon>
        <taxon>Neopterygii</taxon>
        <taxon>Teleostei</taxon>
        <taxon>Ostariophysi</taxon>
        <taxon>Gymnotiformes</taxon>
        <taxon>Gymnotoidei</taxon>
        <taxon>Gymnotidae</taxon>
        <taxon>Electrophorus</taxon>
    </lineage>
</organism>
<dbReference type="PANTHER" id="PTHR12358:SF47">
    <property type="entry name" value="SPHINGOSINE KINASE 1"/>
    <property type="match status" value="1"/>
</dbReference>
<dbReference type="SUPFAM" id="SSF111331">
    <property type="entry name" value="NAD kinase/diacylglycerol kinase-like"/>
    <property type="match status" value="1"/>
</dbReference>
<dbReference type="InterPro" id="IPR045540">
    <property type="entry name" value="YegS/DAGK_C"/>
</dbReference>
<name>A0AAD8YS39_9TELE</name>
<evidence type="ECO:0000256" key="2">
    <source>
        <dbReference type="ARBA" id="ARBA00022679"/>
    </source>
</evidence>
<dbReference type="FunFam" id="3.40.50.10330:FF:000005">
    <property type="entry name" value="Sphingosine kinase 2"/>
    <property type="match status" value="1"/>
</dbReference>
<evidence type="ECO:0000313" key="10">
    <source>
        <dbReference type="EMBL" id="KAK1784790.1"/>
    </source>
</evidence>
<dbReference type="Gene3D" id="3.40.50.10330">
    <property type="entry name" value="Probable inorganic polyphosphate/atp-NAD kinase, domain 1"/>
    <property type="match status" value="1"/>
</dbReference>
<feature type="domain" description="DAGKc" evidence="9">
    <location>
        <begin position="82"/>
        <end position="229"/>
    </location>
</feature>
<keyword evidence="2" id="KW-0808">Transferase</keyword>
<dbReference type="GO" id="GO:0005524">
    <property type="term" value="F:ATP binding"/>
    <property type="evidence" value="ECO:0007669"/>
    <property type="project" value="UniProtKB-KW"/>
</dbReference>
<dbReference type="PANTHER" id="PTHR12358">
    <property type="entry name" value="SPHINGOSINE KINASE"/>
    <property type="match status" value="1"/>
</dbReference>
<proteinExistence type="predicted"/>
<gene>
    <name evidence="10" type="ORF">P4O66_003462</name>
</gene>
<evidence type="ECO:0000256" key="4">
    <source>
        <dbReference type="ARBA" id="ARBA00022777"/>
    </source>
</evidence>
<dbReference type="InterPro" id="IPR016064">
    <property type="entry name" value="NAD/diacylglycerol_kinase_sf"/>
</dbReference>
<accession>A0AAD8YS39</accession>
<dbReference type="GO" id="GO:0071363">
    <property type="term" value="P:cellular response to growth factor stimulus"/>
    <property type="evidence" value="ECO:0007669"/>
    <property type="project" value="TreeGrafter"/>
</dbReference>
<keyword evidence="11" id="KW-1185">Reference proteome</keyword>